<keyword evidence="1" id="KW-0614">Plasmid</keyword>
<protein>
    <submittedName>
        <fullName evidence="1">Uncharacterized protein</fullName>
    </submittedName>
</protein>
<sequence>MTPAYTLTEADDEQWIVTGELAEQVRARLGVGRHTQVEFRNEWRTERCNGGGCCNHMSRVFIVEAGEIVKLFPDVGYDEPDVPLDQVLLWLDEPRLLEARRAAEAKHAAQQAQAAAAFDRAVVGSINAAIATVEANSYVSDEDWHDQVMDQLGVGGTRYTERGIGE</sequence>
<organism evidence="1 2">
    <name type="scientific">Nocardia farcinica</name>
    <dbReference type="NCBI Taxonomy" id="37329"/>
    <lineage>
        <taxon>Bacteria</taxon>
        <taxon>Bacillati</taxon>
        <taxon>Actinomycetota</taxon>
        <taxon>Actinomycetes</taxon>
        <taxon>Mycobacteriales</taxon>
        <taxon>Nocardiaceae</taxon>
        <taxon>Nocardia</taxon>
    </lineage>
</organism>
<dbReference type="AlphaFoldDB" id="A0A0H5P8Q1"/>
<dbReference type="Proteomes" id="UP000057820">
    <property type="component" value="Plasmid 2"/>
</dbReference>
<reference evidence="2" key="1">
    <citation type="submission" date="2015-03" db="EMBL/GenBank/DDBJ databases">
        <authorList>
            <consortium name="Pathogen Informatics"/>
        </authorList>
    </citation>
    <scope>NUCLEOTIDE SEQUENCE [LARGE SCALE GENOMIC DNA]</scope>
    <source>
        <strain evidence="2">NCTC11134</strain>
        <plasmid evidence="2">2</plasmid>
    </source>
</reference>
<geneLocation type="plasmid" evidence="1">
    <name>2</name>
</geneLocation>
<dbReference type="EMBL" id="LN868939">
    <property type="protein sequence ID" value="CRY84215.1"/>
    <property type="molecule type" value="Genomic_DNA"/>
</dbReference>
<gene>
    <name evidence="1" type="ORF">ERS450000_05920</name>
</gene>
<proteinExistence type="predicted"/>
<dbReference type="RefSeq" id="WP_060594927.1">
    <property type="nucleotide sequence ID" value="NZ_CP031418.1"/>
</dbReference>
<evidence type="ECO:0000313" key="2">
    <source>
        <dbReference type="Proteomes" id="UP000057820"/>
    </source>
</evidence>
<dbReference type="KEGG" id="nfr:ERS450000_05920"/>
<name>A0A0H5P8Q1_NOCFR</name>
<evidence type="ECO:0000313" key="1">
    <source>
        <dbReference type="EMBL" id="CRY84215.1"/>
    </source>
</evidence>
<accession>A0A0H5P8Q1</accession>